<name>A0ACD3Z5M6_FUSSC</name>
<keyword evidence="2" id="KW-1185">Reference proteome</keyword>
<protein>
    <submittedName>
        <fullName evidence="1">Uncharacterized protein</fullName>
    </submittedName>
</protein>
<dbReference type="Proteomes" id="UP000830768">
    <property type="component" value="Chromosome 6"/>
</dbReference>
<evidence type="ECO:0000313" key="2">
    <source>
        <dbReference type="Proteomes" id="UP000830768"/>
    </source>
</evidence>
<evidence type="ECO:0000313" key="1">
    <source>
        <dbReference type="EMBL" id="UPK96563.1"/>
    </source>
</evidence>
<accession>A0ACD3Z5M6</accession>
<gene>
    <name evidence="1" type="ORF">LCI18_007498</name>
</gene>
<sequence length="880" mass="96736">MSAPGGRGSFRGGGGGRGPRRGGFGADSGRGRGARGGFPGRGRGGGPVSVFSTPDRTIPVPNKVVAKTEDARLAAAKGPLSLTGLKLQEGFPCRPGFGTKGTGVTLWANYFEICPSSRVMLYRYDIAVSPAVAGRKLSQVVRLFLESEELTGFRSDVATDFKSTLVSRQKLPTDETVVEIQYHSEDEDEPRQNAPRYEVRLLYTNTSSAPHLIEYLTSTNLSARFDDAQSLVQAFNIFLNHYSKLTGNLATIGASKRFSLADNADKWDLGTGLVAIRGFFSSVRIATCRLLANVNVSHGAFYETGPLDQLMFEYSTAHQRSKYKLNNFLQKLKVRPTHLPDRRNKKGEIVRKVRTIVGLSNMNDGHGLQHPPRVSEFGAGPKDVEFWLGGGGEGQPASIPGAGSQEGGKKKKKKGKQIGPSDKPSSASPSGRYISVYDFFFTKYNRQVNHNIPVINVGTRDNPSYLPPEVCLDPGQTQQMIRFAVRSPCENAASIVRDGFQTVGLSSQANVLLDLFGVSVSPQLITVPGRVLNEPKVFYKDEKPASVHFGSWNMVNVKLNTTGTLTQWLYLLISMPGRQSAFNQAGLIAMLDKFRDALRKTGIVVNPPAPGRRLVNRDQDDPELDNVFILAAKSLDLLFIILPDTIPLYNRIKHCGDVKYGIQTVCAVGHKIAKERGQDQYFANVALKFNLKLGGNNQLLDKQRLGIVNEDKTMVVGIDLTHPSAASSSRAPSIAGMVASVDRWLGQWPAVLRAQAGARQEMATDLLDMLKSHLQLWKTKGYHQSLPENILVYRDGVSEGQYDKVVNEELPRLRKACTEVYPASDQKRGLPYFTIVIIGERHHTRFYPTKETNADQSGNPKPGTIVDRGVTEARNWDFFL</sequence>
<reference evidence="1" key="1">
    <citation type="submission" date="2021-11" db="EMBL/GenBank/DDBJ databases">
        <title>Fusarium solani-melongenae Genome sequencing and assembly.</title>
        <authorList>
            <person name="Xie S."/>
            <person name="Huang L."/>
            <person name="Zhang X."/>
        </authorList>
    </citation>
    <scope>NUCLEOTIDE SEQUENCE</scope>
    <source>
        <strain evidence="1">CRI 24-3</strain>
    </source>
</reference>
<dbReference type="EMBL" id="CP090035">
    <property type="protein sequence ID" value="UPK96563.1"/>
    <property type="molecule type" value="Genomic_DNA"/>
</dbReference>
<proteinExistence type="predicted"/>
<organism evidence="1 2">
    <name type="scientific">Fusarium solani subsp. cucurbitae</name>
    <name type="common">Neocosmosporum cucurbitae</name>
    <dbReference type="NCBI Taxonomy" id="2747967"/>
    <lineage>
        <taxon>Eukaryota</taxon>
        <taxon>Fungi</taxon>
        <taxon>Dikarya</taxon>
        <taxon>Ascomycota</taxon>
        <taxon>Pezizomycotina</taxon>
        <taxon>Sordariomycetes</taxon>
        <taxon>Hypocreomycetidae</taxon>
        <taxon>Hypocreales</taxon>
        <taxon>Nectriaceae</taxon>
        <taxon>Fusarium</taxon>
        <taxon>Fusarium solani species complex</taxon>
    </lineage>
</organism>